<keyword evidence="3" id="KW-1185">Reference proteome</keyword>
<comment type="caution">
    <text evidence="2">The sequence shown here is derived from an EMBL/GenBank/DDBJ whole genome shotgun (WGS) entry which is preliminary data.</text>
</comment>
<dbReference type="OrthoDB" id="4387630at2759"/>
<feature type="signal peptide" evidence="1">
    <location>
        <begin position="1"/>
        <end position="18"/>
    </location>
</feature>
<proteinExistence type="predicted"/>
<evidence type="ECO:0000313" key="2">
    <source>
        <dbReference type="EMBL" id="RDW81578.1"/>
    </source>
</evidence>
<sequence length="162" mass="17032">MLAKSLLTLLAAASTALATTDTLHFLYATDSYSGIQNSGHGYSTGFTITDDDGNTLYNVADPAGYAPCMTNSEKFQMTSDCWSGTWTFACESKFDGSPKLCSAYDPSGNALPGKADEDLSFIGIAAGIDGTCTGDFTIAGNTCTADSSFTIVKHYRGNYQSV</sequence>
<accession>A0A3D8S5M2</accession>
<feature type="chain" id="PRO_5017759209" evidence="1">
    <location>
        <begin position="19"/>
        <end position="162"/>
    </location>
</feature>
<dbReference type="EMBL" id="PVWQ01000005">
    <property type="protein sequence ID" value="RDW81578.1"/>
    <property type="molecule type" value="Genomic_DNA"/>
</dbReference>
<keyword evidence="1" id="KW-0732">Signal</keyword>
<protein>
    <submittedName>
        <fullName evidence="2">Uncharacterized protein</fullName>
    </submittedName>
</protein>
<dbReference type="GeneID" id="38115505"/>
<gene>
    <name evidence="2" type="ORF">DSM5745_05135</name>
</gene>
<evidence type="ECO:0000313" key="3">
    <source>
        <dbReference type="Proteomes" id="UP000256690"/>
    </source>
</evidence>
<evidence type="ECO:0000256" key="1">
    <source>
        <dbReference type="SAM" id="SignalP"/>
    </source>
</evidence>
<dbReference type="Proteomes" id="UP000256690">
    <property type="component" value="Unassembled WGS sequence"/>
</dbReference>
<dbReference type="AlphaFoldDB" id="A0A3D8S5M2"/>
<dbReference type="RefSeq" id="XP_026604631.1">
    <property type="nucleotide sequence ID" value="XM_026747151.1"/>
</dbReference>
<reference evidence="2 3" key="1">
    <citation type="journal article" date="2018" name="IMA Fungus">
        <title>IMA Genome-F 9: Draft genome sequence of Annulohypoxylon stygium, Aspergillus mulundensis, Berkeleyomyces basicola (syn. Thielaviopsis basicola), Ceratocystis smalleyi, two Cercospora beticola strains, Coleophoma cylindrospora, Fusarium fracticaudum, Phialophora cf. hyalina, and Morchella septimelata.</title>
        <authorList>
            <person name="Wingfield B.D."/>
            <person name="Bills G.F."/>
            <person name="Dong Y."/>
            <person name="Huang W."/>
            <person name="Nel W.J."/>
            <person name="Swalarsk-Parry B.S."/>
            <person name="Vaghefi N."/>
            <person name="Wilken P.M."/>
            <person name="An Z."/>
            <person name="de Beer Z.W."/>
            <person name="De Vos L."/>
            <person name="Chen L."/>
            <person name="Duong T.A."/>
            <person name="Gao Y."/>
            <person name="Hammerbacher A."/>
            <person name="Kikkert J.R."/>
            <person name="Li Y."/>
            <person name="Li H."/>
            <person name="Li K."/>
            <person name="Li Q."/>
            <person name="Liu X."/>
            <person name="Ma X."/>
            <person name="Naidoo K."/>
            <person name="Pethybridge S.J."/>
            <person name="Sun J."/>
            <person name="Steenkamp E.T."/>
            <person name="van der Nest M.A."/>
            <person name="van Wyk S."/>
            <person name="Wingfield M.J."/>
            <person name="Xiong C."/>
            <person name="Yue Q."/>
            <person name="Zhang X."/>
        </authorList>
    </citation>
    <scope>NUCLEOTIDE SEQUENCE [LARGE SCALE GENOMIC DNA]</scope>
    <source>
        <strain evidence="2 3">DSM 5745</strain>
    </source>
</reference>
<organism evidence="2 3">
    <name type="scientific">Aspergillus mulundensis</name>
    <dbReference type="NCBI Taxonomy" id="1810919"/>
    <lineage>
        <taxon>Eukaryota</taxon>
        <taxon>Fungi</taxon>
        <taxon>Dikarya</taxon>
        <taxon>Ascomycota</taxon>
        <taxon>Pezizomycotina</taxon>
        <taxon>Eurotiomycetes</taxon>
        <taxon>Eurotiomycetidae</taxon>
        <taxon>Eurotiales</taxon>
        <taxon>Aspergillaceae</taxon>
        <taxon>Aspergillus</taxon>
        <taxon>Aspergillus subgen. Nidulantes</taxon>
    </lineage>
</organism>
<name>A0A3D8S5M2_9EURO</name>